<dbReference type="Proteomes" id="UP001499967">
    <property type="component" value="Unassembled WGS sequence"/>
</dbReference>
<comment type="caution">
    <text evidence="1">The sequence shown here is derived from an EMBL/GenBank/DDBJ whole genome shotgun (WGS) entry which is preliminary data.</text>
</comment>
<dbReference type="RefSeq" id="WP_343944677.1">
    <property type="nucleotide sequence ID" value="NZ_BAAAHP010000178.1"/>
</dbReference>
<reference evidence="1 2" key="1">
    <citation type="journal article" date="2019" name="Int. J. Syst. Evol. Microbiol.">
        <title>The Global Catalogue of Microorganisms (GCM) 10K type strain sequencing project: providing services to taxonomists for standard genome sequencing and annotation.</title>
        <authorList>
            <consortium name="The Broad Institute Genomics Platform"/>
            <consortium name="The Broad Institute Genome Sequencing Center for Infectious Disease"/>
            <person name="Wu L."/>
            <person name="Ma J."/>
        </authorList>
    </citation>
    <scope>NUCLEOTIDE SEQUENCE [LARGE SCALE GENOMIC DNA]</scope>
    <source>
        <strain evidence="1 2">JCM 11117</strain>
    </source>
</reference>
<dbReference type="Pfam" id="PF11390">
    <property type="entry name" value="FdsD"/>
    <property type="match status" value="1"/>
</dbReference>
<evidence type="ECO:0000313" key="2">
    <source>
        <dbReference type="Proteomes" id="UP001499967"/>
    </source>
</evidence>
<accession>A0ABN1N9H8</accession>
<proteinExistence type="predicted"/>
<protein>
    <submittedName>
        <fullName evidence="1">Formate dehydrogenase subunit delta</fullName>
    </submittedName>
</protein>
<name>A0ABN1N9H8_9PSEU</name>
<evidence type="ECO:0000313" key="1">
    <source>
        <dbReference type="EMBL" id="GAA0896969.1"/>
    </source>
</evidence>
<dbReference type="InterPro" id="IPR021074">
    <property type="entry name" value="Formate_DH_dsu"/>
</dbReference>
<gene>
    <name evidence="1" type="ORF">GCM10009559_56720</name>
</gene>
<dbReference type="EMBL" id="BAAAHP010000178">
    <property type="protein sequence ID" value="GAA0896969.1"/>
    <property type="molecule type" value="Genomic_DNA"/>
</dbReference>
<organism evidence="1 2">
    <name type="scientific">Pseudonocardia zijingensis</name>
    <dbReference type="NCBI Taxonomy" id="153376"/>
    <lineage>
        <taxon>Bacteria</taxon>
        <taxon>Bacillati</taxon>
        <taxon>Actinomycetota</taxon>
        <taxon>Actinomycetes</taxon>
        <taxon>Pseudonocardiales</taxon>
        <taxon>Pseudonocardiaceae</taxon>
        <taxon>Pseudonocardia</taxon>
    </lineage>
</organism>
<sequence length="74" mass="7667">MDGTPPHVRLVNDVAVHLAHLGPDAAPHAVAEHLRAFWEPRMRAALTAHVAAGGEGLDPIAARAAALLDPAGVR</sequence>
<keyword evidence="2" id="KW-1185">Reference proteome</keyword>